<dbReference type="GeneID" id="11263216"/>
<evidence type="ECO:0000313" key="2">
    <source>
        <dbReference type="Proteomes" id="UP000002654"/>
    </source>
</evidence>
<dbReference type="AlphaFoldDB" id="G4RMT9"/>
<dbReference type="STRING" id="768679.TTX_0204"/>
<dbReference type="RefSeq" id="WP_014126140.1">
    <property type="nucleotide sequence ID" value="NC_016070.1"/>
</dbReference>
<dbReference type="KEGG" id="ttn:TTX_0204"/>
<gene>
    <name evidence="1" type="primary">fqoK/nuoK</name>
    <name evidence="1" type="ordered locus">TTX_0204</name>
</gene>
<organism evidence="1 2">
    <name type="scientific">Thermoproteus tenax (strain ATCC 35583 / DSM 2078 / JCM 9277 / NBRC 100435 / Kra 1)</name>
    <dbReference type="NCBI Taxonomy" id="768679"/>
    <lineage>
        <taxon>Archaea</taxon>
        <taxon>Thermoproteota</taxon>
        <taxon>Thermoprotei</taxon>
        <taxon>Thermoproteales</taxon>
        <taxon>Thermoproteaceae</taxon>
        <taxon>Thermoproteus</taxon>
    </lineage>
</organism>
<name>G4RMT9_THETK</name>
<keyword evidence="2" id="KW-1185">Reference proteome</keyword>
<dbReference type="OrthoDB" id="382065at2157"/>
<accession>G4RMT9</accession>
<proteinExistence type="predicted"/>
<sequence>MTLALLLIALGLIVIMASRDRIRTIIGAELAVLGAIAAAISSGDANMAAVASAVGVADTLMLVAAAFKLSHD</sequence>
<keyword evidence="1" id="KW-0560">Oxidoreductase</keyword>
<reference evidence="1 2" key="1">
    <citation type="journal article" date="2011" name="PLoS ONE">
        <title>The complete genome sequence of Thermoproteus tenax: a physiologically versatile member of the Crenarchaeota.</title>
        <authorList>
            <person name="Siebers B."/>
            <person name="Zaparty M."/>
            <person name="Raddatz G."/>
            <person name="Tjaden B."/>
            <person name="Albers S.V."/>
            <person name="Bell S.D."/>
            <person name="Blombach F."/>
            <person name="Kletzin A."/>
            <person name="Kyrpides N."/>
            <person name="Lanz C."/>
            <person name="Plagens A."/>
            <person name="Rampp M."/>
            <person name="Rosinus A."/>
            <person name="von Jan M."/>
            <person name="Makarova K.S."/>
            <person name="Klenk H.P."/>
            <person name="Schuster S.C."/>
            <person name="Hensel R."/>
        </authorList>
    </citation>
    <scope>NUCLEOTIDE SEQUENCE [LARGE SCALE GENOMIC DNA]</scope>
    <source>
        <strain evidence="2">ATCC 35583 / DSM 2078 / JCM 9277 / NBRC 100435 / Kra 1</strain>
    </source>
</reference>
<dbReference type="eggNOG" id="arCOG08082">
    <property type="taxonomic scope" value="Archaea"/>
</dbReference>
<evidence type="ECO:0000313" key="1">
    <source>
        <dbReference type="EMBL" id="CCC80883.1"/>
    </source>
</evidence>
<dbReference type="PATRIC" id="fig|768679.9.peg.213"/>
<dbReference type="Proteomes" id="UP000002654">
    <property type="component" value="Chromosome"/>
</dbReference>
<protein>
    <submittedName>
        <fullName evidence="1">Uncharacterized protein</fullName>
    </submittedName>
</protein>
<dbReference type="EMBL" id="FN869859">
    <property type="protein sequence ID" value="CCC80883.1"/>
    <property type="molecule type" value="Genomic_DNA"/>
</dbReference>
<dbReference type="GO" id="GO:0016491">
    <property type="term" value="F:oxidoreductase activity"/>
    <property type="evidence" value="ECO:0007669"/>
    <property type="project" value="UniProtKB-KW"/>
</dbReference>
<dbReference type="HOGENOM" id="CLU_197254_0_0_2"/>
<dbReference type="PaxDb" id="768679-TTX_0204"/>